<gene>
    <name evidence="1" type="ORF">MEDL_13807</name>
</gene>
<dbReference type="OrthoDB" id="8052050at2759"/>
<name>A0A8S3QR88_MYTED</name>
<comment type="caution">
    <text evidence="1">The sequence shown here is derived from an EMBL/GenBank/DDBJ whole genome shotgun (WGS) entry which is preliminary data.</text>
</comment>
<evidence type="ECO:0008006" key="3">
    <source>
        <dbReference type="Google" id="ProtNLM"/>
    </source>
</evidence>
<dbReference type="EMBL" id="CAJPWZ010000710">
    <property type="protein sequence ID" value="CAG2199088.1"/>
    <property type="molecule type" value="Genomic_DNA"/>
</dbReference>
<evidence type="ECO:0000313" key="1">
    <source>
        <dbReference type="EMBL" id="CAG2199088.1"/>
    </source>
</evidence>
<dbReference type="Gene3D" id="3.60.10.10">
    <property type="entry name" value="Endonuclease/exonuclease/phosphatase"/>
    <property type="match status" value="1"/>
</dbReference>
<dbReference type="InterPro" id="IPR036691">
    <property type="entry name" value="Endo/exonu/phosph_ase_sf"/>
</dbReference>
<organism evidence="1 2">
    <name type="scientific">Mytilus edulis</name>
    <name type="common">Blue mussel</name>
    <dbReference type="NCBI Taxonomy" id="6550"/>
    <lineage>
        <taxon>Eukaryota</taxon>
        <taxon>Metazoa</taxon>
        <taxon>Spiralia</taxon>
        <taxon>Lophotrochozoa</taxon>
        <taxon>Mollusca</taxon>
        <taxon>Bivalvia</taxon>
        <taxon>Autobranchia</taxon>
        <taxon>Pteriomorphia</taxon>
        <taxon>Mytilida</taxon>
        <taxon>Mytiloidea</taxon>
        <taxon>Mytilidae</taxon>
        <taxon>Mytilinae</taxon>
        <taxon>Mytilus</taxon>
    </lineage>
</organism>
<reference evidence="1" key="1">
    <citation type="submission" date="2021-03" db="EMBL/GenBank/DDBJ databases">
        <authorList>
            <person name="Bekaert M."/>
        </authorList>
    </citation>
    <scope>NUCLEOTIDE SEQUENCE</scope>
</reference>
<keyword evidence="2" id="KW-1185">Reference proteome</keyword>
<accession>A0A8S3QR88</accession>
<dbReference type="Proteomes" id="UP000683360">
    <property type="component" value="Unassembled WGS sequence"/>
</dbReference>
<dbReference type="SUPFAM" id="SSF56219">
    <property type="entry name" value="DNase I-like"/>
    <property type="match status" value="1"/>
</dbReference>
<protein>
    <recommendedName>
        <fullName evidence="3">Endonuclease/exonuclease/phosphatase domain-containing protein</fullName>
    </recommendedName>
</protein>
<dbReference type="AlphaFoldDB" id="A0A8S3QR88"/>
<sequence>MGTHENKRYLTISAWNVRGLGDKIQDDFFIDKIQSDINILLETWKGECKDYKISNYNTFSKIRKKKKKARRHSGGIIVYYKKEIAKGITNINGTKSQNRLWLKLEKEFFGFKEDLYLCALYIPPINSNYFENDYSFLENEISTFARQGKILLMGDMNARTGKCPDFITGDSCQINNFDAKNLIPNYYEVDTEISRNNQDNVTNVQGKSLLELCIASRLRILNGRFIGDSLGYYTYMSINGYSAVDYALISESLLSSVKYFKTDDFTYLSDHVQIQLTLNCNIKQTFDLKSHIEKKWKYLKRYKWTENSHNLLLKALMSEHIKNDIMKFELNEYQENQKGVDGATENLTNIFENISDITCKITKRIKSKRKKYRQVWSDNCVYETKKEINRIGNKLKKCPNNQLKQKYFELLKSFKKW</sequence>
<proteinExistence type="predicted"/>
<evidence type="ECO:0000313" key="2">
    <source>
        <dbReference type="Proteomes" id="UP000683360"/>
    </source>
</evidence>